<dbReference type="PANTHER" id="PTHR15131:SF3">
    <property type="entry name" value="SNRNA-ACTIVATING PROTEIN COMPLEX SUBUNIT 1"/>
    <property type="match status" value="1"/>
</dbReference>
<dbReference type="PANTHER" id="PTHR15131">
    <property type="entry name" value="SMALL NUCLEAR RNA ACTIVATING COMPLEX, POLYPEPTIDE 1"/>
    <property type="match status" value="1"/>
</dbReference>
<dbReference type="GO" id="GO:0042796">
    <property type="term" value="P:snRNA transcription by RNA polymerase III"/>
    <property type="evidence" value="ECO:0007669"/>
    <property type="project" value="TreeGrafter"/>
</dbReference>
<evidence type="ECO:0000313" key="2">
    <source>
        <dbReference type="Proteomes" id="UP001386955"/>
    </source>
</evidence>
<dbReference type="AlphaFoldDB" id="A0AAN9S3R0"/>
<dbReference type="EMBL" id="JAYMYS010000006">
    <property type="protein sequence ID" value="KAK7388637.1"/>
    <property type="molecule type" value="Genomic_DNA"/>
</dbReference>
<gene>
    <name evidence="1" type="ORF">VNO78_23459</name>
</gene>
<reference evidence="1 2" key="1">
    <citation type="submission" date="2024-01" db="EMBL/GenBank/DDBJ databases">
        <title>The genomes of 5 underutilized Papilionoideae crops provide insights into root nodulation and disease resistanc.</title>
        <authorList>
            <person name="Jiang F."/>
        </authorList>
    </citation>
    <scope>NUCLEOTIDE SEQUENCE [LARGE SCALE GENOMIC DNA]</scope>
    <source>
        <strain evidence="1">DUOXIRENSHENG_FW03</strain>
        <tissue evidence="1">Leaves</tissue>
    </source>
</reference>
<accession>A0AAN9S3R0</accession>
<keyword evidence="2" id="KW-1185">Reference proteome</keyword>
<name>A0AAN9S3R0_PSOTE</name>
<protein>
    <submittedName>
        <fullName evidence="1">Uncharacterized protein</fullName>
    </submittedName>
</protein>
<dbReference type="Proteomes" id="UP001386955">
    <property type="component" value="Unassembled WGS sequence"/>
</dbReference>
<comment type="caution">
    <text evidence="1">The sequence shown here is derived from an EMBL/GenBank/DDBJ whole genome shotgun (WGS) entry which is preliminary data.</text>
</comment>
<dbReference type="GO" id="GO:0043565">
    <property type="term" value="F:sequence-specific DNA binding"/>
    <property type="evidence" value="ECO:0007669"/>
    <property type="project" value="TreeGrafter"/>
</dbReference>
<proteinExistence type="predicted"/>
<dbReference type="GO" id="GO:0042795">
    <property type="term" value="P:snRNA transcription by RNA polymerase II"/>
    <property type="evidence" value="ECO:0007669"/>
    <property type="project" value="TreeGrafter"/>
</dbReference>
<sequence length="498" mass="55614">MGFSPKPRDSGLPYLCRLDSSSPELRSTLSAPPSIDATHPPNAPAIILQFPRLCQLGAALCCSSLRLFALEAIPSVEDLTATTEHSIPPSSVLKQLAVAIDTCTREAPNPANLSLIISVTNTKRLIKWYLHCYTLWHCPDAGATESNFQSFSHIHTASSKLGMSDFHQYFIFAHQVNNAKFDRMESGFRLISVIAKDSPLVPCVLNTKRLGMSLVLTLKLGFSTMNIDIKYFKQDIDELIGEFTQDESTTLADMKRVWLSRKFSHIYEARPATNLGFFMQSLYAHCIGYIVGTASLSPRLGGLYCLYCLYETQPFKPSFKVYLSLGELKKLRILVADAKANDINVAPAIVKRMLERNAFLFGSVDLMEGSVAETVNELQQLQNARIQVAYEKLFDNTSIDNYIQMDLGVEVDLSLLKEKSSGYAAAKNVAIQEASKVLDVKELKHMQEGQELIGDVVEKVANDWHVQKQTFNKQTGLGDDDNYEKELEQLLLEQDPHD</sequence>
<evidence type="ECO:0000313" key="1">
    <source>
        <dbReference type="EMBL" id="KAK7388637.1"/>
    </source>
</evidence>
<dbReference type="InterPro" id="IPR019188">
    <property type="entry name" value="SNAPC1"/>
</dbReference>
<dbReference type="Pfam" id="PF09808">
    <property type="entry name" value="SNAPC1"/>
    <property type="match status" value="1"/>
</dbReference>
<dbReference type="GO" id="GO:0019185">
    <property type="term" value="C:snRNA-activating protein complex"/>
    <property type="evidence" value="ECO:0007669"/>
    <property type="project" value="TreeGrafter"/>
</dbReference>
<organism evidence="1 2">
    <name type="scientific">Psophocarpus tetragonolobus</name>
    <name type="common">Winged bean</name>
    <name type="synonym">Dolichos tetragonolobus</name>
    <dbReference type="NCBI Taxonomy" id="3891"/>
    <lineage>
        <taxon>Eukaryota</taxon>
        <taxon>Viridiplantae</taxon>
        <taxon>Streptophyta</taxon>
        <taxon>Embryophyta</taxon>
        <taxon>Tracheophyta</taxon>
        <taxon>Spermatophyta</taxon>
        <taxon>Magnoliopsida</taxon>
        <taxon>eudicotyledons</taxon>
        <taxon>Gunneridae</taxon>
        <taxon>Pentapetalae</taxon>
        <taxon>rosids</taxon>
        <taxon>fabids</taxon>
        <taxon>Fabales</taxon>
        <taxon>Fabaceae</taxon>
        <taxon>Papilionoideae</taxon>
        <taxon>50 kb inversion clade</taxon>
        <taxon>NPAAA clade</taxon>
        <taxon>indigoferoid/millettioid clade</taxon>
        <taxon>Phaseoleae</taxon>
        <taxon>Psophocarpus</taxon>
    </lineage>
</organism>